<evidence type="ECO:0000313" key="3">
    <source>
        <dbReference type="WBParaSite" id="SVE_1886400.1"/>
    </source>
</evidence>
<sequence>MEKMMEDSCSKSEGCQRVRKAENTLEVDQPKNKRTKSEEGYSHEEPPKTTINYIKHKNNGSEFQIPIKVNENECTIVQLGKHRYQKSSTEQIASIYHQLDEKRRVKL</sequence>
<dbReference type="WBParaSite" id="SVE_1886400.1">
    <property type="protein sequence ID" value="SVE_1886400.1"/>
    <property type="gene ID" value="SVE_1886400"/>
</dbReference>
<proteinExistence type="predicted"/>
<keyword evidence="2" id="KW-1185">Reference proteome</keyword>
<feature type="region of interest" description="Disordered" evidence="1">
    <location>
        <begin position="1"/>
        <end position="49"/>
    </location>
</feature>
<reference evidence="3" key="2">
    <citation type="submission" date="2015-08" db="UniProtKB">
        <authorList>
            <consortium name="WormBaseParasite"/>
        </authorList>
    </citation>
    <scope>IDENTIFICATION</scope>
</reference>
<accession>A0A0K0G2B8</accession>
<name>A0A0K0G2B8_STRVS</name>
<evidence type="ECO:0000256" key="1">
    <source>
        <dbReference type="SAM" id="MobiDB-lite"/>
    </source>
</evidence>
<dbReference type="Proteomes" id="UP000035680">
    <property type="component" value="Unassembled WGS sequence"/>
</dbReference>
<protein>
    <submittedName>
        <fullName evidence="3">Uncharacterized protein</fullName>
    </submittedName>
</protein>
<feature type="compositionally biased region" description="Basic and acidic residues" evidence="1">
    <location>
        <begin position="1"/>
        <end position="47"/>
    </location>
</feature>
<dbReference type="AlphaFoldDB" id="A0A0K0G2B8"/>
<organism evidence="2 3">
    <name type="scientific">Strongyloides venezuelensis</name>
    <name type="common">Threadworm</name>
    <dbReference type="NCBI Taxonomy" id="75913"/>
    <lineage>
        <taxon>Eukaryota</taxon>
        <taxon>Metazoa</taxon>
        <taxon>Ecdysozoa</taxon>
        <taxon>Nematoda</taxon>
        <taxon>Chromadorea</taxon>
        <taxon>Rhabditida</taxon>
        <taxon>Tylenchina</taxon>
        <taxon>Panagrolaimomorpha</taxon>
        <taxon>Strongyloidoidea</taxon>
        <taxon>Strongyloididae</taxon>
        <taxon>Strongyloides</taxon>
    </lineage>
</organism>
<reference evidence="2" key="1">
    <citation type="submission" date="2014-07" db="EMBL/GenBank/DDBJ databases">
        <authorList>
            <person name="Martin A.A"/>
            <person name="De Silva N."/>
        </authorList>
    </citation>
    <scope>NUCLEOTIDE SEQUENCE</scope>
</reference>
<evidence type="ECO:0000313" key="2">
    <source>
        <dbReference type="Proteomes" id="UP000035680"/>
    </source>
</evidence>